<keyword evidence="4 11" id="KW-0240">DNA-directed RNA polymerase</keyword>
<keyword evidence="5 11" id="KW-0808">Transferase</keyword>
<dbReference type="GO" id="GO:0003899">
    <property type="term" value="F:DNA-directed RNA polymerase activity"/>
    <property type="evidence" value="ECO:0007669"/>
    <property type="project" value="UniProtKB-UniRule"/>
</dbReference>
<feature type="region of interest" description="Disordered" evidence="12">
    <location>
        <begin position="65"/>
        <end position="121"/>
    </location>
</feature>
<dbReference type="PANTHER" id="PTHR34476">
    <property type="entry name" value="DNA-DIRECTED RNA POLYMERASE SUBUNIT OMEGA"/>
    <property type="match status" value="1"/>
</dbReference>
<dbReference type="InterPro" id="IPR006110">
    <property type="entry name" value="Pol_omega/Rpo6/RPB6"/>
</dbReference>
<gene>
    <name evidence="11" type="primary">rpoZ</name>
    <name evidence="13" type="ORF">SAOR_08385</name>
</gene>
<comment type="catalytic activity">
    <reaction evidence="10 11">
        <text>RNA(n) + a ribonucleoside 5'-triphosphate = RNA(n+1) + diphosphate</text>
        <dbReference type="Rhea" id="RHEA:21248"/>
        <dbReference type="Rhea" id="RHEA-COMP:14527"/>
        <dbReference type="Rhea" id="RHEA-COMP:17342"/>
        <dbReference type="ChEBI" id="CHEBI:33019"/>
        <dbReference type="ChEBI" id="CHEBI:61557"/>
        <dbReference type="ChEBI" id="CHEBI:140395"/>
        <dbReference type="EC" id="2.7.7.6"/>
    </reaction>
</comment>
<dbReference type="EMBL" id="AYKH01000012">
    <property type="protein sequence ID" value="ROO27824.1"/>
    <property type="molecule type" value="Genomic_DNA"/>
</dbReference>
<keyword evidence="14" id="KW-1185">Reference proteome</keyword>
<protein>
    <recommendedName>
        <fullName evidence="3 11">DNA-directed RNA polymerase subunit omega</fullName>
        <shortName evidence="11">RNAP omega subunit</shortName>
        <ecNumber evidence="2 11">2.7.7.6</ecNumber>
    </recommendedName>
    <alternativeName>
        <fullName evidence="9 11">RNA polymerase omega subunit</fullName>
    </alternativeName>
    <alternativeName>
        <fullName evidence="8 11">Transcriptase subunit omega</fullName>
    </alternativeName>
</protein>
<evidence type="ECO:0000256" key="10">
    <source>
        <dbReference type="ARBA" id="ARBA00048552"/>
    </source>
</evidence>
<accession>A0A423PQD6</accession>
<dbReference type="AlphaFoldDB" id="A0A423PQD6"/>
<dbReference type="HAMAP" id="MF_00366">
    <property type="entry name" value="RNApol_bact_RpoZ"/>
    <property type="match status" value="1"/>
</dbReference>
<dbReference type="SMART" id="SM01409">
    <property type="entry name" value="RNA_pol_Rpb6"/>
    <property type="match status" value="1"/>
</dbReference>
<dbReference type="GO" id="GO:0006351">
    <property type="term" value="P:DNA-templated transcription"/>
    <property type="evidence" value="ECO:0007669"/>
    <property type="project" value="UniProtKB-UniRule"/>
</dbReference>
<organism evidence="13 14">
    <name type="scientific">Salinisphaera orenii MK-B5</name>
    <dbReference type="NCBI Taxonomy" id="856730"/>
    <lineage>
        <taxon>Bacteria</taxon>
        <taxon>Pseudomonadati</taxon>
        <taxon>Pseudomonadota</taxon>
        <taxon>Gammaproteobacteria</taxon>
        <taxon>Salinisphaerales</taxon>
        <taxon>Salinisphaeraceae</taxon>
        <taxon>Salinisphaera</taxon>
    </lineage>
</organism>
<keyword evidence="7 11" id="KW-0804">Transcription</keyword>
<evidence type="ECO:0000256" key="12">
    <source>
        <dbReference type="SAM" id="MobiDB-lite"/>
    </source>
</evidence>
<sequence length="121" mass="13234">MARVTVEDCLEHVNNKFELASIASKRARQLARGANAYLPWEDDKPTVLALREIAAGEITIAILDEPDLPPVSASMETQQPPGPSPEELEAEGETRLRAEEAAERADRADKAEAQDKPDAEE</sequence>
<reference evidence="13 14" key="1">
    <citation type="submission" date="2013-10" db="EMBL/GenBank/DDBJ databases">
        <title>Salinisphaera orenii MK-B5 Genome Sequencing.</title>
        <authorList>
            <person name="Lai Q."/>
            <person name="Li C."/>
            <person name="Shao Z."/>
        </authorList>
    </citation>
    <scope>NUCLEOTIDE SEQUENCE [LARGE SCALE GENOMIC DNA]</scope>
    <source>
        <strain evidence="13 14">MK-B5</strain>
    </source>
</reference>
<dbReference type="PANTHER" id="PTHR34476:SF1">
    <property type="entry name" value="DNA-DIRECTED RNA POLYMERASE SUBUNIT OMEGA"/>
    <property type="match status" value="1"/>
</dbReference>
<evidence type="ECO:0000256" key="8">
    <source>
        <dbReference type="ARBA" id="ARBA00029924"/>
    </source>
</evidence>
<dbReference type="Gene3D" id="3.90.940.10">
    <property type="match status" value="1"/>
</dbReference>
<dbReference type="InterPro" id="IPR036161">
    <property type="entry name" value="RPB6/omega-like_sf"/>
</dbReference>
<evidence type="ECO:0000256" key="2">
    <source>
        <dbReference type="ARBA" id="ARBA00012418"/>
    </source>
</evidence>
<evidence type="ECO:0000313" key="13">
    <source>
        <dbReference type="EMBL" id="ROO27824.1"/>
    </source>
</evidence>
<evidence type="ECO:0000256" key="4">
    <source>
        <dbReference type="ARBA" id="ARBA00022478"/>
    </source>
</evidence>
<evidence type="ECO:0000256" key="9">
    <source>
        <dbReference type="ARBA" id="ARBA00030998"/>
    </source>
</evidence>
<feature type="compositionally biased region" description="Basic and acidic residues" evidence="12">
    <location>
        <begin position="92"/>
        <end position="121"/>
    </location>
</feature>
<dbReference type="SUPFAM" id="SSF63562">
    <property type="entry name" value="RPB6/omega subunit-like"/>
    <property type="match status" value="1"/>
</dbReference>
<comment type="function">
    <text evidence="11">Promotes RNA polymerase assembly. Latches the N- and C-terminal regions of the beta' subunit thereby facilitating its interaction with the beta and alpha subunits.</text>
</comment>
<evidence type="ECO:0000313" key="14">
    <source>
        <dbReference type="Proteomes" id="UP000283993"/>
    </source>
</evidence>
<evidence type="ECO:0000256" key="5">
    <source>
        <dbReference type="ARBA" id="ARBA00022679"/>
    </source>
</evidence>
<dbReference type="RefSeq" id="WP_221179926.1">
    <property type="nucleotide sequence ID" value="NZ_AYKH01000012.1"/>
</dbReference>
<evidence type="ECO:0000256" key="1">
    <source>
        <dbReference type="ARBA" id="ARBA00006711"/>
    </source>
</evidence>
<dbReference type="InterPro" id="IPR003716">
    <property type="entry name" value="DNA-dir_RNA_pol_omega"/>
</dbReference>
<evidence type="ECO:0000256" key="6">
    <source>
        <dbReference type="ARBA" id="ARBA00022695"/>
    </source>
</evidence>
<name>A0A423PQD6_9GAMM</name>
<evidence type="ECO:0000256" key="3">
    <source>
        <dbReference type="ARBA" id="ARBA00013725"/>
    </source>
</evidence>
<dbReference type="Proteomes" id="UP000283993">
    <property type="component" value="Unassembled WGS sequence"/>
</dbReference>
<proteinExistence type="inferred from homology"/>
<comment type="caution">
    <text evidence="13">The sequence shown here is derived from an EMBL/GenBank/DDBJ whole genome shotgun (WGS) entry which is preliminary data.</text>
</comment>
<dbReference type="GO" id="GO:0000428">
    <property type="term" value="C:DNA-directed RNA polymerase complex"/>
    <property type="evidence" value="ECO:0007669"/>
    <property type="project" value="UniProtKB-KW"/>
</dbReference>
<keyword evidence="6 11" id="KW-0548">Nucleotidyltransferase</keyword>
<evidence type="ECO:0000256" key="11">
    <source>
        <dbReference type="HAMAP-Rule" id="MF_00366"/>
    </source>
</evidence>
<comment type="similarity">
    <text evidence="1 11">Belongs to the RNA polymerase subunit omega family.</text>
</comment>
<comment type="subunit">
    <text evidence="11">The RNAP catalytic core consists of 2 alpha, 1 beta, 1 beta' and 1 omega subunit. When a sigma factor is associated with the core the holoenzyme is formed, which can initiate transcription.</text>
</comment>
<dbReference type="NCBIfam" id="TIGR00690">
    <property type="entry name" value="rpoZ"/>
    <property type="match status" value="1"/>
</dbReference>
<dbReference type="Pfam" id="PF01192">
    <property type="entry name" value="RNA_pol_Rpb6"/>
    <property type="match status" value="1"/>
</dbReference>
<dbReference type="GO" id="GO:0003677">
    <property type="term" value="F:DNA binding"/>
    <property type="evidence" value="ECO:0007669"/>
    <property type="project" value="UniProtKB-UniRule"/>
</dbReference>
<dbReference type="EC" id="2.7.7.6" evidence="2 11"/>
<evidence type="ECO:0000256" key="7">
    <source>
        <dbReference type="ARBA" id="ARBA00023163"/>
    </source>
</evidence>